<dbReference type="InterPro" id="IPR001238">
    <property type="entry name" value="DNA-binding_RecF"/>
</dbReference>
<dbReference type="EMBL" id="FOKY01000001">
    <property type="protein sequence ID" value="SFB71156.1"/>
    <property type="molecule type" value="Genomic_DNA"/>
</dbReference>
<dbReference type="NCBIfam" id="TIGR00611">
    <property type="entry name" value="recf"/>
    <property type="match status" value="1"/>
</dbReference>
<keyword evidence="9" id="KW-1185">Reference proteome</keyword>
<gene>
    <name evidence="6" type="primary">recF</name>
    <name evidence="8" type="ORF">SAMN02745150_00406</name>
</gene>
<comment type="similarity">
    <text evidence="6">Belongs to the RecF family.</text>
</comment>
<proteinExistence type="inferred from homology"/>
<evidence type="ECO:0000313" key="8">
    <source>
        <dbReference type="EMBL" id="SFB71156.1"/>
    </source>
</evidence>
<keyword evidence="5 6" id="KW-0238">DNA-binding</keyword>
<dbReference type="Gene3D" id="1.20.1050.90">
    <property type="entry name" value="RecF/RecN/SMC, N-terminal domain"/>
    <property type="match status" value="1"/>
</dbReference>
<keyword evidence="6" id="KW-0234">DNA repair</keyword>
<dbReference type="Gene3D" id="3.40.50.300">
    <property type="entry name" value="P-loop containing nucleotide triphosphate hydrolases"/>
    <property type="match status" value="1"/>
</dbReference>
<keyword evidence="6" id="KW-0742">SOS response</keyword>
<keyword evidence="2 6" id="KW-0235">DNA replication</keyword>
<dbReference type="Proteomes" id="UP000240042">
    <property type="component" value="Unassembled WGS sequence"/>
</dbReference>
<evidence type="ECO:0000256" key="6">
    <source>
        <dbReference type="HAMAP-Rule" id="MF_00365"/>
    </source>
</evidence>
<dbReference type="GO" id="GO:0003697">
    <property type="term" value="F:single-stranded DNA binding"/>
    <property type="evidence" value="ECO:0007669"/>
    <property type="project" value="UniProtKB-UniRule"/>
</dbReference>
<comment type="subcellular location">
    <subcellularLocation>
        <location evidence="6">Cytoplasm</location>
    </subcellularLocation>
</comment>
<dbReference type="Pfam" id="PF02463">
    <property type="entry name" value="SMC_N"/>
    <property type="match status" value="1"/>
</dbReference>
<dbReference type="GO" id="GO:0005737">
    <property type="term" value="C:cytoplasm"/>
    <property type="evidence" value="ECO:0007669"/>
    <property type="project" value="UniProtKB-SubCell"/>
</dbReference>
<evidence type="ECO:0000313" key="9">
    <source>
        <dbReference type="Proteomes" id="UP000240042"/>
    </source>
</evidence>
<name>A0A1I1DA02_BREAD</name>
<dbReference type="GO" id="GO:0009432">
    <property type="term" value="P:SOS response"/>
    <property type="evidence" value="ECO:0007669"/>
    <property type="project" value="UniProtKB-UniRule"/>
</dbReference>
<dbReference type="AlphaFoldDB" id="A0A1I1DA02"/>
<keyword evidence="1 6" id="KW-0963">Cytoplasm</keyword>
<dbReference type="GO" id="GO:0006260">
    <property type="term" value="P:DNA replication"/>
    <property type="evidence" value="ECO:0007669"/>
    <property type="project" value="UniProtKB-UniRule"/>
</dbReference>
<sequence>MLSVFLRSLMILEKIRMVDFRSFQEITVDSFGHINCLIGENGTGKTNFLEGIYLLSSNRGFRTNDRHKLTRHNSEGFYIGGTFNNEKIERIISEKKKKLLCNGTSITANELRTYNPIVTFSPNDIFLSCGSSEIRRKFFDSAIALLDSNYNIHLLHYERALRQRNSSLKKDPQNCGIWNSQLVTHGAKLIEKRINFARKLAEKVKNLYEEFTEGEAKLTYFNNFSVSGSWEMSLEKALESSKFQDLKLKHTSKGPHRDEISILIDKLPAAESGSQGQNRALAFVLKIGAVQIIEETLKRKPILLLDDVLLEVDLKKRKSIFNALHRSELQLFLTGTDKDFFNFIEHETQFYSFHKDSIRILSNKGIE</sequence>
<evidence type="ECO:0000259" key="7">
    <source>
        <dbReference type="Pfam" id="PF02463"/>
    </source>
</evidence>
<protein>
    <recommendedName>
        <fullName evidence="6">DNA replication and repair protein RecF</fullName>
    </recommendedName>
</protein>
<dbReference type="PANTHER" id="PTHR32182:SF0">
    <property type="entry name" value="DNA REPLICATION AND REPAIR PROTEIN RECF"/>
    <property type="match status" value="1"/>
</dbReference>
<keyword evidence="3 6" id="KW-0547">Nucleotide-binding</keyword>
<reference evidence="9" key="1">
    <citation type="submission" date="2016-10" db="EMBL/GenBank/DDBJ databases">
        <authorList>
            <person name="Varghese N."/>
            <person name="Submissions S."/>
        </authorList>
    </citation>
    <scope>NUCLEOTIDE SEQUENCE [LARGE SCALE GENOMIC DNA]</scope>
    <source>
        <strain evidence="9">ATCC 43811</strain>
    </source>
</reference>
<dbReference type="RefSeq" id="WP_092317925.1">
    <property type="nucleotide sequence ID" value="NZ_FOKY01000001.1"/>
</dbReference>
<dbReference type="InterPro" id="IPR042174">
    <property type="entry name" value="RecF_2"/>
</dbReference>
<dbReference type="GO" id="GO:0000731">
    <property type="term" value="P:DNA synthesis involved in DNA repair"/>
    <property type="evidence" value="ECO:0007669"/>
    <property type="project" value="TreeGrafter"/>
</dbReference>
<keyword evidence="4 6" id="KW-0067">ATP-binding</keyword>
<organism evidence="8 9">
    <name type="scientific">Brevinema andersonii</name>
    <dbReference type="NCBI Taxonomy" id="34097"/>
    <lineage>
        <taxon>Bacteria</taxon>
        <taxon>Pseudomonadati</taxon>
        <taxon>Spirochaetota</taxon>
        <taxon>Spirochaetia</taxon>
        <taxon>Brevinematales</taxon>
        <taxon>Brevinemataceae</taxon>
        <taxon>Brevinema</taxon>
    </lineage>
</organism>
<dbReference type="InterPro" id="IPR003395">
    <property type="entry name" value="RecF/RecN/SMC_N"/>
</dbReference>
<feature type="domain" description="RecF/RecN/SMC N-terminal" evidence="7">
    <location>
        <begin position="12"/>
        <end position="350"/>
    </location>
</feature>
<evidence type="ECO:0000256" key="4">
    <source>
        <dbReference type="ARBA" id="ARBA00022840"/>
    </source>
</evidence>
<dbReference type="GO" id="GO:0005524">
    <property type="term" value="F:ATP binding"/>
    <property type="evidence" value="ECO:0007669"/>
    <property type="project" value="UniProtKB-UniRule"/>
</dbReference>
<dbReference type="InterPro" id="IPR027417">
    <property type="entry name" value="P-loop_NTPase"/>
</dbReference>
<evidence type="ECO:0000256" key="3">
    <source>
        <dbReference type="ARBA" id="ARBA00022741"/>
    </source>
</evidence>
<keyword evidence="6" id="KW-0227">DNA damage</keyword>
<dbReference type="STRING" id="34097.SAMN02745150_00406"/>
<evidence type="ECO:0000256" key="2">
    <source>
        <dbReference type="ARBA" id="ARBA00022705"/>
    </source>
</evidence>
<dbReference type="SUPFAM" id="SSF52540">
    <property type="entry name" value="P-loop containing nucleoside triphosphate hydrolases"/>
    <property type="match status" value="1"/>
</dbReference>
<evidence type="ECO:0000256" key="1">
    <source>
        <dbReference type="ARBA" id="ARBA00022490"/>
    </source>
</evidence>
<accession>A0A1I1DA02</accession>
<dbReference type="HAMAP" id="MF_00365">
    <property type="entry name" value="RecF"/>
    <property type="match status" value="1"/>
</dbReference>
<dbReference type="GO" id="GO:0006302">
    <property type="term" value="P:double-strand break repair"/>
    <property type="evidence" value="ECO:0007669"/>
    <property type="project" value="TreeGrafter"/>
</dbReference>
<dbReference type="PANTHER" id="PTHR32182">
    <property type="entry name" value="DNA REPLICATION AND REPAIR PROTEIN RECF"/>
    <property type="match status" value="1"/>
</dbReference>
<evidence type="ECO:0000256" key="5">
    <source>
        <dbReference type="ARBA" id="ARBA00023125"/>
    </source>
</evidence>
<comment type="function">
    <text evidence="6">The RecF protein is involved in DNA metabolism; it is required for DNA replication and normal SOS inducibility. RecF binds preferentially to single-stranded, linear DNA. It also seems to bind ATP.</text>
</comment>
<feature type="binding site" evidence="6">
    <location>
        <begin position="39"/>
        <end position="46"/>
    </location>
    <ligand>
        <name>ATP</name>
        <dbReference type="ChEBI" id="CHEBI:30616"/>
    </ligand>
</feature>
<dbReference type="OrthoDB" id="9803889at2"/>